<dbReference type="RefSeq" id="WP_157413378.1">
    <property type="nucleotide sequence ID" value="NZ_BAAAMK010000002.1"/>
</dbReference>
<evidence type="ECO:0000313" key="2">
    <source>
        <dbReference type="Proteomes" id="UP001499954"/>
    </source>
</evidence>
<organism evidence="1 2">
    <name type="scientific">Agromyces allii</name>
    <dbReference type="NCBI Taxonomy" id="393607"/>
    <lineage>
        <taxon>Bacteria</taxon>
        <taxon>Bacillati</taxon>
        <taxon>Actinomycetota</taxon>
        <taxon>Actinomycetes</taxon>
        <taxon>Micrococcales</taxon>
        <taxon>Microbacteriaceae</taxon>
        <taxon>Agromyces</taxon>
    </lineage>
</organism>
<dbReference type="EMBL" id="BAAAMK010000002">
    <property type="protein sequence ID" value="GAA1947782.1"/>
    <property type="molecule type" value="Genomic_DNA"/>
</dbReference>
<gene>
    <name evidence="1" type="ORF">GCM10009717_12660</name>
</gene>
<evidence type="ECO:0008006" key="3">
    <source>
        <dbReference type="Google" id="ProtNLM"/>
    </source>
</evidence>
<dbReference type="Proteomes" id="UP001499954">
    <property type="component" value="Unassembled WGS sequence"/>
</dbReference>
<name>A0ABN2Q9N7_9MICO</name>
<dbReference type="InterPro" id="IPR038071">
    <property type="entry name" value="UROD/MetE-like_sf"/>
</dbReference>
<reference evidence="1 2" key="1">
    <citation type="journal article" date="2019" name="Int. J. Syst. Evol. Microbiol.">
        <title>The Global Catalogue of Microorganisms (GCM) 10K type strain sequencing project: providing services to taxonomists for standard genome sequencing and annotation.</title>
        <authorList>
            <consortium name="The Broad Institute Genomics Platform"/>
            <consortium name="The Broad Institute Genome Sequencing Center for Infectious Disease"/>
            <person name="Wu L."/>
            <person name="Ma J."/>
        </authorList>
    </citation>
    <scope>NUCLEOTIDE SEQUENCE [LARGE SCALE GENOMIC DNA]</scope>
    <source>
        <strain evidence="1 2">JCM 13584</strain>
    </source>
</reference>
<accession>A0ABN2Q9N7</accession>
<proteinExistence type="predicted"/>
<evidence type="ECO:0000313" key="1">
    <source>
        <dbReference type="EMBL" id="GAA1947782.1"/>
    </source>
</evidence>
<protein>
    <recommendedName>
        <fullName evidence="3">Methionine synthase</fullName>
    </recommendedName>
</protein>
<dbReference type="SUPFAM" id="SSF51726">
    <property type="entry name" value="UROD/MetE-like"/>
    <property type="match status" value="1"/>
</dbReference>
<keyword evidence="2" id="KW-1185">Reference proteome</keyword>
<comment type="caution">
    <text evidence="1">The sequence shown here is derived from an EMBL/GenBank/DDBJ whole genome shotgun (WGS) entry which is preliminary data.</text>
</comment>
<sequence>MTKPQGVHLVGSINLPDAETTMRSAAEILGDRVRRIPDGEVGERFHWIAWQPNRLAPTEGLERVGEPGYLIGGVLDVRPLRISDGVEASDLVLPNLGYADAAIESWGVFDRLRAEGAIAPETRFQVSLPTPAAVVGAFIVSEDRARFEPVYEAALFAELDRILEAIPHAALAIQWDSAVEFGYIENAGYFKGDGAGYLPWFDDVWAGVIERAVAQAAHVPDDVEVGFHLCYGDVGEKHYVEPMDAANLASFAQRLFEAAPRRIDWLHLPVPIERDDDAYFAPLETLVVPEGTELYLGLVHREDGVEGAERRIETAQRHVAGFGVATECGIGRAPAEATLPLLAVHAAVAEPLARA</sequence>
<dbReference type="Gene3D" id="3.20.20.210">
    <property type="match status" value="1"/>
</dbReference>